<keyword evidence="4" id="KW-0843">Virulence</keyword>
<dbReference type="InterPro" id="IPR022385">
    <property type="entry name" value="Rhs_assc_core"/>
</dbReference>
<dbReference type="PANTHER" id="PTHR32305">
    <property type="match status" value="1"/>
</dbReference>
<gene>
    <name evidence="8" type="primary">spvB</name>
    <name evidence="8" type="ORF">Lisr_2031</name>
</gene>
<dbReference type="EMBL" id="LNYH01000112">
    <property type="protein sequence ID" value="KTD19469.1"/>
    <property type="molecule type" value="Genomic_DNA"/>
</dbReference>
<dbReference type="Pfam" id="PF12256">
    <property type="entry name" value="TcdB_toxin_midN"/>
    <property type="match status" value="1"/>
</dbReference>
<comment type="caution">
    <text evidence="8">The sequence shown here is derived from an EMBL/GenBank/DDBJ whole genome shotgun (WGS) entry which is preliminary data.</text>
</comment>
<dbReference type="NCBIfam" id="TIGR03696">
    <property type="entry name" value="Rhs_assc_core"/>
    <property type="match status" value="1"/>
</dbReference>
<dbReference type="EC" id="2.4.2.31" evidence="8"/>
<dbReference type="InterPro" id="IPR050708">
    <property type="entry name" value="T6SS_VgrG/RHS"/>
</dbReference>
<dbReference type="InterPro" id="IPR013517">
    <property type="entry name" value="FG-GAP"/>
</dbReference>
<dbReference type="Gene3D" id="2.180.10.10">
    <property type="entry name" value="RHS repeat-associated core"/>
    <property type="match status" value="1"/>
</dbReference>
<evidence type="ECO:0000256" key="1">
    <source>
        <dbReference type="ARBA" id="ARBA00004613"/>
    </source>
</evidence>
<dbReference type="Pfam" id="PF13517">
    <property type="entry name" value="FG-GAP_3"/>
    <property type="match status" value="1"/>
</dbReference>
<organism evidence="8 9">
    <name type="scientific">Legionella israelensis</name>
    <dbReference type="NCBI Taxonomy" id="454"/>
    <lineage>
        <taxon>Bacteria</taxon>
        <taxon>Pseudomonadati</taxon>
        <taxon>Pseudomonadota</taxon>
        <taxon>Gammaproteobacteria</taxon>
        <taxon>Legionellales</taxon>
        <taxon>Legionellaceae</taxon>
        <taxon>Legionella</taxon>
    </lineage>
</organism>
<dbReference type="InterPro" id="IPR022045">
    <property type="entry name" value="TcdB_toxin_mid/N"/>
</dbReference>
<dbReference type="GO" id="GO:0005737">
    <property type="term" value="C:cytoplasm"/>
    <property type="evidence" value="ECO:0007669"/>
    <property type="project" value="InterPro"/>
</dbReference>
<evidence type="ECO:0000256" key="3">
    <source>
        <dbReference type="ARBA" id="ARBA00022729"/>
    </source>
</evidence>
<keyword evidence="8" id="KW-0808">Transferase</keyword>
<feature type="domain" description="Insecticide toxin TcdB middle/C-terminal" evidence="6">
    <location>
        <begin position="915"/>
        <end position="1050"/>
    </location>
</feature>
<keyword evidence="3" id="KW-0732">Signal</keyword>
<keyword evidence="8" id="KW-0328">Glycosyltransferase</keyword>
<feature type="domain" description="Insecticide toxin TcdB middle/N-terminal" evidence="7">
    <location>
        <begin position="683"/>
        <end position="828"/>
    </location>
</feature>
<evidence type="ECO:0000259" key="6">
    <source>
        <dbReference type="Pfam" id="PF12255"/>
    </source>
</evidence>
<evidence type="ECO:0000256" key="5">
    <source>
        <dbReference type="SAM" id="Coils"/>
    </source>
</evidence>
<feature type="coiled-coil region" evidence="5">
    <location>
        <begin position="2252"/>
        <end position="2286"/>
    </location>
</feature>
<accession>A0A0W0VHX5</accession>
<dbReference type="Pfam" id="PF12255">
    <property type="entry name" value="TcdB_toxin_midC"/>
    <property type="match status" value="1"/>
</dbReference>
<comment type="subcellular location">
    <subcellularLocation>
        <location evidence="1">Secreted</location>
    </subcellularLocation>
</comment>
<dbReference type="InterPro" id="IPR028994">
    <property type="entry name" value="Integrin_alpha_N"/>
</dbReference>
<evidence type="ECO:0000256" key="2">
    <source>
        <dbReference type="ARBA" id="ARBA00022525"/>
    </source>
</evidence>
<dbReference type="InterPro" id="IPR003284">
    <property type="entry name" value="Sal_SpvB"/>
</dbReference>
<dbReference type="PANTHER" id="PTHR32305:SF15">
    <property type="entry name" value="PROTEIN RHSA-RELATED"/>
    <property type="match status" value="1"/>
</dbReference>
<dbReference type="GO" id="GO:0005576">
    <property type="term" value="C:extracellular region"/>
    <property type="evidence" value="ECO:0007669"/>
    <property type="project" value="UniProtKB-SubCell"/>
</dbReference>
<protein>
    <submittedName>
        <fullName evidence="8">Mono(ADP-ribosyl)transferase SpvB</fullName>
        <ecNumber evidence="8">2.4.2.31</ecNumber>
    </submittedName>
</protein>
<dbReference type="PATRIC" id="fig|454.4.peg.2213"/>
<keyword evidence="2" id="KW-0964">Secreted</keyword>
<dbReference type="Proteomes" id="UP000054761">
    <property type="component" value="Unassembled WGS sequence"/>
</dbReference>
<reference evidence="8 9" key="1">
    <citation type="submission" date="2015-11" db="EMBL/GenBank/DDBJ databases">
        <title>Genomic analysis of 38 Legionella species identifies large and diverse effector repertoires.</title>
        <authorList>
            <person name="Burstein D."/>
            <person name="Amaro F."/>
            <person name="Zusman T."/>
            <person name="Lifshitz Z."/>
            <person name="Cohen O."/>
            <person name="Gilbert J.A."/>
            <person name="Pupko T."/>
            <person name="Shuman H.A."/>
            <person name="Segal G."/>
        </authorList>
    </citation>
    <scope>NUCLEOTIDE SEQUENCE [LARGE SCALE GENOMIC DNA]</scope>
    <source>
        <strain evidence="8 9">Bercovier 4</strain>
    </source>
</reference>
<dbReference type="InterPro" id="IPR022044">
    <property type="entry name" value="TcdB_toxin_mid/C"/>
</dbReference>
<evidence type="ECO:0000313" key="8">
    <source>
        <dbReference type="EMBL" id="KTD19469.1"/>
    </source>
</evidence>
<dbReference type="RefSeq" id="WP_058502345.1">
    <property type="nucleotide sequence ID" value="NZ_LNYH01000112.1"/>
</dbReference>
<dbReference type="GO" id="GO:0106274">
    <property type="term" value="F:NAD+-protein-arginine ADP-ribosyltransferase activity"/>
    <property type="evidence" value="ECO:0007669"/>
    <property type="project" value="UniProtKB-EC"/>
</dbReference>
<evidence type="ECO:0000313" key="9">
    <source>
        <dbReference type="Proteomes" id="UP000054761"/>
    </source>
</evidence>
<keyword evidence="5" id="KW-0175">Coiled coil</keyword>
<keyword evidence="9" id="KW-1185">Reference proteome</keyword>
<sequence length="2538" mass="291013">MATEGNSSIQNVLSLPKSGGALQGIGESFQPDLFTGTGNFSIPIHLSHGRDDFTPSLTLQYSSGHGNGCFGLGWQLSIPCITRKTSKGLPRYNDDDVFVLSGSDDLIPLTTEDDPNFDYIITSYCPRIEGLFARIEQWVRKEDSDTHWRATDKNNITSVYGRTKHARLFDPENEHHVYQWLLEETYDSRGNHILYEYARDATTIPAQDIYEENRNYAQLYIRRIYYGNLPSPLIDEQGNAVTYPGNKPIGHLRHGLDHNNGVSTVSRRYAFEVVFDYGDWNSPVMDYSKEKIPIGQHPEPLPSANQENFDKNHPVRADPFSNFRSGFEIRTLRQCLRILMFHHFKELGGPALVSSTDFAYAMDENSHLSFLNQVTVSRYQKDKTNHNYIQRRMPSIDFKYTEFQPQKQRYQSIEAKEADMPPLSLKNQDTALLDVFGDGMPDIVQSTSNGFHYWRNLGEGQLDQRHIMHHSPAGVMLSQAGVGFGDIGGDGKADLLVHHSPVKGFYEMTDDAGWSTAHSFKIYEKPPIIDFNDPNARLIDLTGDGLPDLLLTKENSFVWQQSKGEDGYDVAEWIPRIHDLNLFPDVFFADPSERVRLADMSGDGLKDVVLLHNGRIDYWPNIGYGRFGKRITMKNTPLLEAHFNPARLFLVDINGTGIADLVYVDTKAIYFWFNQNGNSWSEKQVIYGTPVIHDLSAIDFVDFFGTGTTCLIWSNDYASQPGSNYKVLDFCGGYKPYLLTEMKNQMGTTTRVQYASSTKFFLEDEKEASTRWISHLPFPVQVVEKVETIDHANKTKHVVQYRYHHGYFDGREREFRGFGRVDTLDTEHFNTFHEETLHGDLTFKPVNINSSFHLPPVLTKTWFHTGIYYEKKENGQYLDEDQLFEQYRKEFYAGDLKAFKPGNNKVPVEDKPHEAYRTLRGAMLRTEIYAQDGSDRASHPYKVTETLYEVTRLHDSKPEASAVFYSLPFLSISYQYERNPNDPRISQELLLKKDKQGNVLLSANIIYPRRPGHIHDGLHENPQCNASLQALMQYEQSKTHIIVTNKKYIEPLDSTGPGAFRHSLPCETRVYELTGIEPLENVCYTANEIQFAYDNAVEIPYESLADNQQLNKRLMTWNRTFFRKDKAANHLDSHDSYNDRLSLGKIEPLGLPYESYQAIMSRTHCSQIYRKSHDTEEVITDAMMEGHNEAGYVEMDNYWWIPSGRDLFSPELFYETTKHRDPFNQITSIHFDPYVLLPLSITNPLDQITEAKDEQGNIRLNYRVMQPEAVRDVNQNVSEVLFDTLGMVIATAVKGKGDDADSIEGIEEIVTEAQLTDPIQHEQTLLGKATSRTIYQFSAVPGYVHTLNREIHHADLDSGATSRIQHQRIYFDALGRTLQTKRLLDEGKSPEQEPGSGKILLKQGRIAYTGASNQRWQVSGWTILNNKGNPVQKYEPFYTDRLEFEFDIRAGVTAVLFYDPLQRVIATLHPDHTYEKVLHSSWHQMTWDAGDTLLLTLQNDPDIQTLVHSFLQSYRHPLDERAYKSWYDERISDRANKPSIDNPNTPPEQKAALQAEAYADTPAVIFFNGLKQAFISITDNKSEKLVTLQHYDLEGNIITTRDAKASDQFLQMPLQNVHNLNEWPTTISFRYQYDMAGRMLKMTNPDSGEKIIFFNVRNQPCRTWDENGNETKAVYDALHRQTELWIKTSETEFGLAEKIIYGEAANDPVKNLHGKPWKIYDGAGLLIHEKYDFKGNTLKTTRRLLKNGMEIAMRWPIDSHGLFDENNAQNQLQPDSYTVETKYDALNRIIETKTPDKTLQKYSYNHNGYLNKLQVKENGNQQEVDFIKTISYNEHNQRVFIQYGNNVVTEFTYDADTARLTCNLTRRGSSAKALLDLNYCHDAVGNITQIENKAQATVFNHNQAVTPISSYRYDALYRLTQASGREHESMNACHYQLKDQKNTAFYAIPQPQSNTHALLNYTEKYEYDKAFNLKKISHHNSQNSWVRQQTYANNGNQLLTSHAGCQGESNIFSYDKNGNLLHLAHLPLLQWNFKNQLTTVQLNVSDDPDFAFYQYDASGQRVRKTIVKKGIIEERIYIGGYEVYRKVKNGSEVFRRETVHIVDNQQRIALIETRITDTQLTESGPGKRVRYQLTNHLNACVMEVDDTPQAKLISYEEYYAYGGTSYIAYSSKTGLSVANRKRYRYSGKERDDETGLYYYGQRYYIPWLGRWASCDPAGTKDSLNLYLFLKANPIRFTDPNGTDTADNIKADINAEMTKNLNLELELAELEAKIEKQQSIIEEKMKKGGDKAAKKAVKAQIKEMEMQKKRISLMDELKQSDKKIKELHTQANNKLNKRLFRKATTIEKNARVLNEISDKIQDFYYVKGEMAMAKAGELVDNSNLLKSLREFKTDNRLIAKFSQRINFFKMLGKGNLLKTTTRSLGKAGGHVLGVFADTPMSDGGEGLTPDFFDPHFADRIDAESNYFGELIKYKNGLRDTEPTPPWTQPDELNALGKLGVALQEVEKEHKIFETAQTSYGNWLGDLYDDYHEWRYGASQ</sequence>
<evidence type="ECO:0000259" key="7">
    <source>
        <dbReference type="Pfam" id="PF12256"/>
    </source>
</evidence>
<dbReference type="Pfam" id="PF03534">
    <property type="entry name" value="SpvB"/>
    <property type="match status" value="1"/>
</dbReference>
<name>A0A0W0VHX5_9GAMM</name>
<dbReference type="STRING" id="454.Lisr_2031"/>
<dbReference type="SUPFAM" id="SSF69318">
    <property type="entry name" value="Integrin alpha N-terminal domain"/>
    <property type="match status" value="1"/>
</dbReference>
<proteinExistence type="predicted"/>
<evidence type="ECO:0000256" key="4">
    <source>
        <dbReference type="ARBA" id="ARBA00023026"/>
    </source>
</evidence>